<dbReference type="Pfam" id="PF18637">
    <property type="entry name" value="AUDH_Cupin"/>
    <property type="match status" value="1"/>
</dbReference>
<comment type="caution">
    <text evidence="3">The sequence shown here is derived from an EMBL/GenBank/DDBJ whole genome shotgun (WGS) entry which is preliminary data.</text>
</comment>
<evidence type="ECO:0000313" key="4">
    <source>
        <dbReference type="Proteomes" id="UP001323405"/>
    </source>
</evidence>
<feature type="compositionally biased region" description="Basic and acidic residues" evidence="1">
    <location>
        <begin position="189"/>
        <end position="209"/>
    </location>
</feature>
<feature type="domain" description="Aldos-2-ulose dehydratase/isomerase (AUDH) Cupin" evidence="2">
    <location>
        <begin position="109"/>
        <end position="441"/>
    </location>
</feature>
<evidence type="ECO:0000259" key="2">
    <source>
        <dbReference type="Pfam" id="PF18637"/>
    </source>
</evidence>
<proteinExistence type="predicted"/>
<evidence type="ECO:0000313" key="3">
    <source>
        <dbReference type="EMBL" id="KAK4653902.1"/>
    </source>
</evidence>
<dbReference type="InterPro" id="IPR040887">
    <property type="entry name" value="AUDH_Cupin"/>
</dbReference>
<keyword evidence="4" id="KW-1185">Reference proteome</keyword>
<accession>A0ABR0GE26</accession>
<evidence type="ECO:0000256" key="1">
    <source>
        <dbReference type="SAM" id="MobiDB-lite"/>
    </source>
</evidence>
<feature type="region of interest" description="Disordered" evidence="1">
    <location>
        <begin position="179"/>
        <end position="213"/>
    </location>
</feature>
<dbReference type="GeneID" id="87912399"/>
<dbReference type="Proteomes" id="UP001323405">
    <property type="component" value="Unassembled WGS sequence"/>
</dbReference>
<gene>
    <name evidence="3" type="ORF">QC762_608090</name>
</gene>
<reference evidence="3 4" key="1">
    <citation type="journal article" date="2023" name="bioRxiv">
        <title>High-quality genome assemblies of four members of thePodospora anserinaspecies complex.</title>
        <authorList>
            <person name="Ament-Velasquez S.L."/>
            <person name="Vogan A.A."/>
            <person name="Wallerman O."/>
            <person name="Hartmann F."/>
            <person name="Gautier V."/>
            <person name="Silar P."/>
            <person name="Giraud T."/>
            <person name="Johannesson H."/>
        </authorList>
    </citation>
    <scope>NUCLEOTIDE SEQUENCE [LARGE SCALE GENOMIC DNA]</scope>
    <source>
        <strain evidence="3 4">CBS 415.72m</strain>
    </source>
</reference>
<dbReference type="Gene3D" id="2.60.120.990">
    <property type="match status" value="1"/>
</dbReference>
<name>A0ABR0GE26_9PEZI</name>
<dbReference type="EMBL" id="JAFFHA010000007">
    <property type="protein sequence ID" value="KAK4653902.1"/>
    <property type="molecule type" value="Genomic_DNA"/>
</dbReference>
<sequence length="444" mass="50470">MASNRRILWKMRCRVSVSFSSRANHTQYYLTNICSRNFYGNGKCDIVSISYNVKDYYQELHPAVRLYKNLTRDDLQTISVNCQRPTNSIFGTVWETISGKETEKDARTDAGKEIMVYLPDPANISNRAAAGLIKQDLIEVADIKISVEVHPSGREVKAEANEGIKVLYGSLADAKDQKVKRTPLGTNRFPDKESLKPPRPEQQPSKKEPASPSVYTFTADQCSGAIILRLTPTDTTDTFKTYRKATDVDDKVQTLFDLGNFGLETPKLKFSKVEKLWWGEEFTNVEFYNLTGFHFRFLETKQHVAHMQFWIAVIPGPKVDARLHDHTDQAFWELHTCLSQGTPQEQVSGTDKQGGMVAPRKEYYSKSFDDVKKLEEKLNEGAFDYCALMPLEEHGKIWHTLDDGRTIYRKNGTVSYPAHAWRAGVGNAGENVDVWMALEFDARV</sequence>
<protein>
    <recommendedName>
        <fullName evidence="2">Aldos-2-ulose dehydratase/isomerase (AUDH) Cupin domain-containing protein</fullName>
    </recommendedName>
</protein>
<dbReference type="RefSeq" id="XP_062742877.1">
    <property type="nucleotide sequence ID" value="XM_062892492.1"/>
</dbReference>
<organism evidence="3 4">
    <name type="scientific">Podospora pseudocomata</name>
    <dbReference type="NCBI Taxonomy" id="2093779"/>
    <lineage>
        <taxon>Eukaryota</taxon>
        <taxon>Fungi</taxon>
        <taxon>Dikarya</taxon>
        <taxon>Ascomycota</taxon>
        <taxon>Pezizomycotina</taxon>
        <taxon>Sordariomycetes</taxon>
        <taxon>Sordariomycetidae</taxon>
        <taxon>Sordariales</taxon>
        <taxon>Podosporaceae</taxon>
        <taxon>Podospora</taxon>
    </lineage>
</organism>